<dbReference type="GO" id="GO:0008270">
    <property type="term" value="F:zinc ion binding"/>
    <property type="evidence" value="ECO:0007669"/>
    <property type="project" value="UniProtKB-KW"/>
</dbReference>
<keyword evidence="6" id="KW-0539">Nucleus</keyword>
<keyword evidence="10" id="KW-1185">Reference proteome</keyword>
<accession>A0A8C5U8R9</accession>
<evidence type="ECO:0000313" key="9">
    <source>
        <dbReference type="Ensembl" id="ENSMCSP00000018477.1"/>
    </source>
</evidence>
<reference evidence="9" key="2">
    <citation type="submission" date="2025-09" db="UniProtKB">
        <authorList>
            <consortium name="Ensembl"/>
        </authorList>
    </citation>
    <scope>IDENTIFICATION</scope>
</reference>
<dbReference type="AlphaFoldDB" id="A0A8C5U8R9"/>
<evidence type="ECO:0000256" key="3">
    <source>
        <dbReference type="ARBA" id="ARBA00022737"/>
    </source>
</evidence>
<dbReference type="Proteomes" id="UP000694560">
    <property type="component" value="Unplaced"/>
</dbReference>
<dbReference type="InterPro" id="IPR013087">
    <property type="entry name" value="Znf_C2H2_type"/>
</dbReference>
<sequence>WILQDSKASCKCPCGILEGPCGHQLEDPQHKKLQQKLQPDLAPGDPHPYTCMECRKCFSYSSTLMENQCNITREWPYKNSNLIMHYRIHTGEQSSNLTKHHKIHTRKKSYKCLKCRKDVMSIPLIQHQVRWSTLRKGITSVWNVGRASARALSEGTPEDPQLGEAL</sequence>
<evidence type="ECO:0000256" key="2">
    <source>
        <dbReference type="ARBA" id="ARBA00022723"/>
    </source>
</evidence>
<dbReference type="Gene3D" id="3.30.160.60">
    <property type="entry name" value="Classic Zinc Finger"/>
    <property type="match status" value="2"/>
</dbReference>
<feature type="domain" description="C2H2-type" evidence="8">
    <location>
        <begin position="49"/>
        <end position="76"/>
    </location>
</feature>
<dbReference type="GO" id="GO:0000978">
    <property type="term" value="F:RNA polymerase II cis-regulatory region sequence-specific DNA binding"/>
    <property type="evidence" value="ECO:0007669"/>
    <property type="project" value="TreeGrafter"/>
</dbReference>
<dbReference type="PROSITE" id="PS50157">
    <property type="entry name" value="ZINC_FINGER_C2H2_2"/>
    <property type="match status" value="1"/>
</dbReference>
<protein>
    <recommendedName>
        <fullName evidence="8">C2H2-type domain-containing protein</fullName>
    </recommendedName>
</protein>
<name>A0A8C5U8R9_9PASS</name>
<keyword evidence="4 7" id="KW-0863">Zinc-finger</keyword>
<proteinExistence type="inferred from homology"/>
<keyword evidence="3" id="KW-0677">Repeat</keyword>
<dbReference type="GO" id="GO:0005634">
    <property type="term" value="C:nucleus"/>
    <property type="evidence" value="ECO:0007669"/>
    <property type="project" value="TreeGrafter"/>
</dbReference>
<dbReference type="PANTHER" id="PTHR24393">
    <property type="entry name" value="ZINC FINGER PROTEIN"/>
    <property type="match status" value="1"/>
</dbReference>
<evidence type="ECO:0000256" key="5">
    <source>
        <dbReference type="ARBA" id="ARBA00022833"/>
    </source>
</evidence>
<organism evidence="9 10">
    <name type="scientific">Malurus cyaneus samueli</name>
    <dbReference type="NCBI Taxonomy" id="2593467"/>
    <lineage>
        <taxon>Eukaryota</taxon>
        <taxon>Metazoa</taxon>
        <taxon>Chordata</taxon>
        <taxon>Craniata</taxon>
        <taxon>Vertebrata</taxon>
        <taxon>Euteleostomi</taxon>
        <taxon>Archelosauria</taxon>
        <taxon>Archosauria</taxon>
        <taxon>Dinosauria</taxon>
        <taxon>Saurischia</taxon>
        <taxon>Theropoda</taxon>
        <taxon>Coelurosauria</taxon>
        <taxon>Aves</taxon>
        <taxon>Neognathae</taxon>
        <taxon>Neoaves</taxon>
        <taxon>Telluraves</taxon>
        <taxon>Australaves</taxon>
        <taxon>Passeriformes</taxon>
        <taxon>Meliphagoidea</taxon>
        <taxon>Maluridae</taxon>
        <taxon>Malurus</taxon>
    </lineage>
</organism>
<reference evidence="9" key="1">
    <citation type="submission" date="2025-08" db="UniProtKB">
        <authorList>
            <consortium name="Ensembl"/>
        </authorList>
    </citation>
    <scope>IDENTIFICATION</scope>
</reference>
<dbReference type="InterPro" id="IPR036236">
    <property type="entry name" value="Znf_C2H2_sf"/>
</dbReference>
<dbReference type="OrthoDB" id="10027876at2759"/>
<dbReference type="PANTHER" id="PTHR24393:SF100">
    <property type="entry name" value="ZINC FINGER PROTEIN-RELATED"/>
    <property type="match status" value="1"/>
</dbReference>
<keyword evidence="2" id="KW-0479">Metal-binding</keyword>
<evidence type="ECO:0000313" key="10">
    <source>
        <dbReference type="Proteomes" id="UP000694560"/>
    </source>
</evidence>
<keyword evidence="5" id="KW-0862">Zinc</keyword>
<dbReference type="Ensembl" id="ENSMCST00000018941.1">
    <property type="protein sequence ID" value="ENSMCSP00000018477.1"/>
    <property type="gene ID" value="ENSMCSG00000012975.1"/>
</dbReference>
<dbReference type="SUPFAM" id="SSF57667">
    <property type="entry name" value="beta-beta-alpha zinc fingers"/>
    <property type="match status" value="2"/>
</dbReference>
<evidence type="ECO:0000259" key="8">
    <source>
        <dbReference type="PROSITE" id="PS50157"/>
    </source>
</evidence>
<evidence type="ECO:0000256" key="6">
    <source>
        <dbReference type="ARBA" id="ARBA00023242"/>
    </source>
</evidence>
<evidence type="ECO:0000256" key="1">
    <source>
        <dbReference type="ARBA" id="ARBA00006991"/>
    </source>
</evidence>
<dbReference type="GO" id="GO:0001228">
    <property type="term" value="F:DNA-binding transcription activator activity, RNA polymerase II-specific"/>
    <property type="evidence" value="ECO:0007669"/>
    <property type="project" value="TreeGrafter"/>
</dbReference>
<comment type="similarity">
    <text evidence="1">Belongs to the krueppel C2H2-type zinc-finger protein family.</text>
</comment>
<evidence type="ECO:0000256" key="7">
    <source>
        <dbReference type="PROSITE-ProRule" id="PRU00042"/>
    </source>
</evidence>
<evidence type="ECO:0000256" key="4">
    <source>
        <dbReference type="ARBA" id="ARBA00022771"/>
    </source>
</evidence>